<sequence length="110" mass="11879">MKEQSDALKFIVVGILISAVVMIGTRWLLPMIFGVTFTGLVAMISNRLSAVGGVLGSITGGVGEYLGHYSTYVMQPLMQLNPYAVIGFLGVVAFASVIIVNIFTYNEVWM</sequence>
<dbReference type="EMBL" id="LHXQ01000019">
    <property type="protein sequence ID" value="KXA94981.1"/>
    <property type="molecule type" value="Genomic_DNA"/>
</dbReference>
<name>A0A133ULB1_9EURY</name>
<dbReference type="Proteomes" id="UP000070155">
    <property type="component" value="Unassembled WGS sequence"/>
</dbReference>
<evidence type="ECO:0000256" key="1">
    <source>
        <dbReference type="SAM" id="Phobius"/>
    </source>
</evidence>
<evidence type="ECO:0000313" key="2">
    <source>
        <dbReference type="EMBL" id="KXA94981.1"/>
    </source>
</evidence>
<keyword evidence="3" id="KW-1185">Reference proteome</keyword>
<feature type="transmembrane region" description="Helical" evidence="1">
    <location>
        <begin position="80"/>
        <end position="103"/>
    </location>
</feature>
<comment type="caution">
    <text evidence="2">The sequence shown here is derived from an EMBL/GenBank/DDBJ whole genome shotgun (WGS) entry which is preliminary data.</text>
</comment>
<evidence type="ECO:0000313" key="3">
    <source>
        <dbReference type="Proteomes" id="UP000070155"/>
    </source>
</evidence>
<keyword evidence="1" id="KW-0472">Membrane</keyword>
<proteinExistence type="predicted"/>
<dbReference type="AlphaFoldDB" id="A0A133ULB1"/>
<protein>
    <submittedName>
        <fullName evidence="2">Uncharacterized protein</fullName>
    </submittedName>
</protein>
<keyword evidence="1" id="KW-0812">Transmembrane</keyword>
<reference evidence="2 3" key="1">
    <citation type="journal article" date="2016" name="Sci. Rep.">
        <title>Metabolic traits of an uncultured archaeal lineage -MSBL1- from brine pools of the Red Sea.</title>
        <authorList>
            <person name="Mwirichia R."/>
            <person name="Alam I."/>
            <person name="Rashid M."/>
            <person name="Vinu M."/>
            <person name="Ba-Alawi W."/>
            <person name="Anthony Kamau A."/>
            <person name="Kamanda Ngugi D."/>
            <person name="Goker M."/>
            <person name="Klenk H.P."/>
            <person name="Bajic V."/>
            <person name="Stingl U."/>
        </authorList>
    </citation>
    <scope>NUCLEOTIDE SEQUENCE [LARGE SCALE GENOMIC DNA]</scope>
    <source>
        <strain evidence="2">SCGC-AAA259I07</strain>
    </source>
</reference>
<accession>A0A133ULB1</accession>
<feature type="transmembrane region" description="Helical" evidence="1">
    <location>
        <begin position="7"/>
        <end position="28"/>
    </location>
</feature>
<organism evidence="2 3">
    <name type="scientific">candidate division MSBL1 archaeon SCGC-AAA259I07</name>
    <dbReference type="NCBI Taxonomy" id="1698266"/>
    <lineage>
        <taxon>Archaea</taxon>
        <taxon>Methanobacteriati</taxon>
        <taxon>Methanobacteriota</taxon>
        <taxon>candidate division MSBL1</taxon>
    </lineage>
</organism>
<gene>
    <name evidence="2" type="ORF">AKJ36_01795</name>
</gene>
<keyword evidence="1" id="KW-1133">Transmembrane helix</keyword>